<organism evidence="1">
    <name type="scientific">viral metagenome</name>
    <dbReference type="NCBI Taxonomy" id="1070528"/>
    <lineage>
        <taxon>unclassified sequences</taxon>
        <taxon>metagenomes</taxon>
        <taxon>organismal metagenomes</taxon>
    </lineage>
</organism>
<dbReference type="SUPFAM" id="SSF53335">
    <property type="entry name" value="S-adenosyl-L-methionine-dependent methyltransferases"/>
    <property type="match status" value="1"/>
</dbReference>
<proteinExistence type="predicted"/>
<dbReference type="Pfam" id="PF13578">
    <property type="entry name" value="Methyltransf_24"/>
    <property type="match status" value="1"/>
</dbReference>
<protein>
    <recommendedName>
        <fullName evidence="2">Methyltransferase</fullName>
    </recommendedName>
</protein>
<evidence type="ECO:0000313" key="1">
    <source>
        <dbReference type="EMBL" id="QHT23768.1"/>
    </source>
</evidence>
<dbReference type="Gene3D" id="3.40.50.150">
    <property type="entry name" value="Vaccinia Virus protein VP39"/>
    <property type="match status" value="1"/>
</dbReference>
<accession>A0A6C0E4S3</accession>
<dbReference type="AlphaFoldDB" id="A0A6C0E4S3"/>
<evidence type="ECO:0008006" key="2">
    <source>
        <dbReference type="Google" id="ProtNLM"/>
    </source>
</evidence>
<sequence>MSSSYTNNLNYGDIFATLCYTTNPRSIVEIGILNGFSLKSMVENVSSDCLITAYDIFEEFNGNSAKKLEITEMFSSYKNITINYGDFYKVHESLTPNSVDIIHIDIANDGDVYNFALIHYMDKLKENGILVLEGGSFERDQVYWMLKYNKRSIQGFVNQVSDKYKIKTIGTMPSLTFITRK</sequence>
<dbReference type="EMBL" id="MN739735">
    <property type="protein sequence ID" value="QHT23768.1"/>
    <property type="molecule type" value="Genomic_DNA"/>
</dbReference>
<dbReference type="InterPro" id="IPR029063">
    <property type="entry name" value="SAM-dependent_MTases_sf"/>
</dbReference>
<reference evidence="1" key="1">
    <citation type="journal article" date="2020" name="Nature">
        <title>Giant virus diversity and host interactions through global metagenomics.</title>
        <authorList>
            <person name="Schulz F."/>
            <person name="Roux S."/>
            <person name="Paez-Espino D."/>
            <person name="Jungbluth S."/>
            <person name="Walsh D.A."/>
            <person name="Denef V.J."/>
            <person name="McMahon K.D."/>
            <person name="Konstantinidis K.T."/>
            <person name="Eloe-Fadrosh E.A."/>
            <person name="Kyrpides N.C."/>
            <person name="Woyke T."/>
        </authorList>
    </citation>
    <scope>NUCLEOTIDE SEQUENCE</scope>
    <source>
        <strain evidence="1">GVMAG-M-3300023179-132</strain>
    </source>
</reference>
<name>A0A6C0E4S3_9ZZZZ</name>